<reference evidence="1" key="2">
    <citation type="journal article" date="2015" name="Fish Shellfish Immunol.">
        <title>Early steps in the European eel (Anguilla anguilla)-Vibrio vulnificus interaction in the gills: Role of the RtxA13 toxin.</title>
        <authorList>
            <person name="Callol A."/>
            <person name="Pajuelo D."/>
            <person name="Ebbesson L."/>
            <person name="Teles M."/>
            <person name="MacKenzie S."/>
            <person name="Amaro C."/>
        </authorList>
    </citation>
    <scope>NUCLEOTIDE SEQUENCE</scope>
</reference>
<reference evidence="1" key="1">
    <citation type="submission" date="2014-11" db="EMBL/GenBank/DDBJ databases">
        <authorList>
            <person name="Amaro Gonzalez C."/>
        </authorList>
    </citation>
    <scope>NUCLEOTIDE SEQUENCE</scope>
</reference>
<proteinExistence type="predicted"/>
<accession>A0A0E9TZS2</accession>
<protein>
    <submittedName>
        <fullName evidence="1">Uncharacterized protein</fullName>
    </submittedName>
</protein>
<dbReference type="EMBL" id="GBXM01049600">
    <property type="protein sequence ID" value="JAH58977.1"/>
    <property type="molecule type" value="Transcribed_RNA"/>
</dbReference>
<evidence type="ECO:0000313" key="1">
    <source>
        <dbReference type="EMBL" id="JAH58977.1"/>
    </source>
</evidence>
<name>A0A0E9TZS2_ANGAN</name>
<organism evidence="1">
    <name type="scientific">Anguilla anguilla</name>
    <name type="common">European freshwater eel</name>
    <name type="synonym">Muraena anguilla</name>
    <dbReference type="NCBI Taxonomy" id="7936"/>
    <lineage>
        <taxon>Eukaryota</taxon>
        <taxon>Metazoa</taxon>
        <taxon>Chordata</taxon>
        <taxon>Craniata</taxon>
        <taxon>Vertebrata</taxon>
        <taxon>Euteleostomi</taxon>
        <taxon>Actinopterygii</taxon>
        <taxon>Neopterygii</taxon>
        <taxon>Teleostei</taxon>
        <taxon>Anguilliformes</taxon>
        <taxon>Anguillidae</taxon>
        <taxon>Anguilla</taxon>
    </lineage>
</organism>
<dbReference type="AlphaFoldDB" id="A0A0E9TZS2"/>
<sequence length="24" mass="2835">MIDLQQFTFLECEAVRSFSSNRVN</sequence>